<dbReference type="InterPro" id="IPR015943">
    <property type="entry name" value="WD40/YVTN_repeat-like_dom_sf"/>
</dbReference>
<evidence type="ECO:0000256" key="1">
    <source>
        <dbReference type="ARBA" id="ARBA00005564"/>
    </source>
</evidence>
<keyword evidence="3" id="KW-1185">Reference proteome</keyword>
<dbReference type="InterPro" id="IPR050282">
    <property type="entry name" value="Cycloisomerase_2"/>
</dbReference>
<dbReference type="Proteomes" id="UP001521222">
    <property type="component" value="Unassembled WGS sequence"/>
</dbReference>
<evidence type="ECO:0008006" key="4">
    <source>
        <dbReference type="Google" id="ProtNLM"/>
    </source>
</evidence>
<evidence type="ECO:0000313" key="3">
    <source>
        <dbReference type="Proteomes" id="UP001521222"/>
    </source>
</evidence>
<evidence type="ECO:0000313" key="2">
    <source>
        <dbReference type="EMBL" id="KAL1604326.1"/>
    </source>
</evidence>
<sequence length="341" mass="35803">MRPLSAYSHLALATLALGESHYFFSGFFAGSTIVGIAFDDATSDLSLVNNITTQATSGSKWIAIDVGQNANYLASASSSPYTVFGVAYSTGCPAQAISVDESGALGTVVANLTYGNSSGVHGFDLSPHSDFIYSADDMGNAVWVHSYDNETQTAKEIQYFAAPSGANPRHLAAHPNGQWVYVVYEEANSLAVFERDAATGLLTDTNVTYSLLPSGYTNTSSYWADEAKFSIPSSNSSATSPKYLVTGTRSRSTSVTGYFSAFALDAVTGAITEQLFITPSTASGGSANAVSPALFSEEYFAITDSGSNFIEMWKIDEDGKDAVAVAHLGLSAGPANVVWVS</sequence>
<dbReference type="SUPFAM" id="SSF101908">
    <property type="entry name" value="Putative isomerase YbhE"/>
    <property type="match status" value="1"/>
</dbReference>
<dbReference type="PANTHER" id="PTHR30344:SF4">
    <property type="entry name" value="CYCLASE, PUTATIVE (AFU_ORTHOLOGUE AFUA_6G11580)-RELATED"/>
    <property type="match status" value="1"/>
</dbReference>
<dbReference type="PANTHER" id="PTHR30344">
    <property type="entry name" value="6-PHOSPHOGLUCONOLACTONASE-RELATED"/>
    <property type="match status" value="1"/>
</dbReference>
<comment type="caution">
    <text evidence="2">The sequence shown here is derived from an EMBL/GenBank/DDBJ whole genome shotgun (WGS) entry which is preliminary data.</text>
</comment>
<dbReference type="Pfam" id="PF10282">
    <property type="entry name" value="Lactonase"/>
    <property type="match status" value="1"/>
</dbReference>
<gene>
    <name evidence="2" type="ORF">SLS59_004122</name>
</gene>
<name>A0ABR3RIQ7_9PLEO</name>
<protein>
    <recommendedName>
        <fullName evidence="4">Carboxy-cis,cis-muconate cyclase</fullName>
    </recommendedName>
</protein>
<comment type="similarity">
    <text evidence="1">Belongs to the cycloisomerase 2 family.</text>
</comment>
<organism evidence="2 3">
    <name type="scientific">Nothophoma quercina</name>
    <dbReference type="NCBI Taxonomy" id="749835"/>
    <lineage>
        <taxon>Eukaryota</taxon>
        <taxon>Fungi</taxon>
        <taxon>Dikarya</taxon>
        <taxon>Ascomycota</taxon>
        <taxon>Pezizomycotina</taxon>
        <taxon>Dothideomycetes</taxon>
        <taxon>Pleosporomycetidae</taxon>
        <taxon>Pleosporales</taxon>
        <taxon>Pleosporineae</taxon>
        <taxon>Didymellaceae</taxon>
        <taxon>Nothophoma</taxon>
    </lineage>
</organism>
<reference evidence="2 3" key="1">
    <citation type="submission" date="2024-02" db="EMBL/GenBank/DDBJ databases">
        <title>De novo assembly and annotation of 12 fungi associated with fruit tree decline syndrome in Ontario, Canada.</title>
        <authorList>
            <person name="Sulman M."/>
            <person name="Ellouze W."/>
            <person name="Ilyukhin E."/>
        </authorList>
    </citation>
    <scope>NUCLEOTIDE SEQUENCE [LARGE SCALE GENOMIC DNA]</scope>
    <source>
        <strain evidence="2 3">M97-236</strain>
    </source>
</reference>
<dbReference type="InterPro" id="IPR019405">
    <property type="entry name" value="Lactonase_7-beta_prop"/>
</dbReference>
<accession>A0ABR3RIQ7</accession>
<proteinExistence type="inferred from homology"/>
<dbReference type="EMBL" id="JAKIXB020000011">
    <property type="protein sequence ID" value="KAL1604326.1"/>
    <property type="molecule type" value="Genomic_DNA"/>
</dbReference>
<dbReference type="Gene3D" id="2.130.10.10">
    <property type="entry name" value="YVTN repeat-like/Quinoprotein amine dehydrogenase"/>
    <property type="match status" value="1"/>
</dbReference>